<evidence type="ECO:0000256" key="1">
    <source>
        <dbReference type="SAM" id="SignalP"/>
    </source>
</evidence>
<gene>
    <name evidence="2" type="ORF">E0W69_017150</name>
</gene>
<sequence>MKLKNYLFGGLMMLGLPFVSHAQSSKYKCMIQMSSYLGDGAYIAVSLVNSKGDYEKTLYIIGDDDKWYKSLKDWYKFYKKSNANLSAVTGASISGGDRTVKVIEIEDSKINTGYKLRFESAVEDHKYNEKDAEIPLTTAALAGKADGTGYIKYVRLSKIAK</sequence>
<dbReference type="OrthoDB" id="1430845at2"/>
<protein>
    <submittedName>
        <fullName evidence="2">DUF2271 domain-containing protein</fullName>
    </submittedName>
</protein>
<accession>A0A5P2G471</accession>
<evidence type="ECO:0000313" key="2">
    <source>
        <dbReference type="EMBL" id="QES90305.1"/>
    </source>
</evidence>
<dbReference type="Proteomes" id="UP000292424">
    <property type="component" value="Chromosome"/>
</dbReference>
<keyword evidence="1" id="KW-0732">Signal</keyword>
<dbReference type="EMBL" id="CP044016">
    <property type="protein sequence ID" value="QES90305.1"/>
    <property type="molecule type" value="Genomic_DNA"/>
</dbReference>
<evidence type="ECO:0000313" key="3">
    <source>
        <dbReference type="Proteomes" id="UP000292424"/>
    </source>
</evidence>
<proteinExistence type="predicted"/>
<dbReference type="KEGG" id="arac:E0W69_017150"/>
<name>A0A5P2G471_9BACT</name>
<keyword evidence="3" id="KW-1185">Reference proteome</keyword>
<dbReference type="InterPro" id="IPR014469">
    <property type="entry name" value="DUF2271"/>
</dbReference>
<reference evidence="2 3" key="1">
    <citation type="submission" date="2019-09" db="EMBL/GenBank/DDBJ databases">
        <title>Complete genome sequence of Arachidicoccus sp. B3-10 isolated from apple orchard soil.</title>
        <authorList>
            <person name="Kim H.S."/>
            <person name="Han K.-I."/>
            <person name="Suh M.K."/>
            <person name="Lee K.C."/>
            <person name="Eom M.K."/>
            <person name="Kim J.-S."/>
            <person name="Kang S.W."/>
            <person name="Sin Y."/>
            <person name="Lee J.-S."/>
        </authorList>
    </citation>
    <scope>NUCLEOTIDE SEQUENCE [LARGE SCALE GENOMIC DNA]</scope>
    <source>
        <strain evidence="2 3">B3-10</strain>
    </source>
</reference>
<organism evidence="2 3">
    <name type="scientific">Rhizosphaericola mali</name>
    <dbReference type="NCBI Taxonomy" id="2545455"/>
    <lineage>
        <taxon>Bacteria</taxon>
        <taxon>Pseudomonadati</taxon>
        <taxon>Bacteroidota</taxon>
        <taxon>Chitinophagia</taxon>
        <taxon>Chitinophagales</taxon>
        <taxon>Chitinophagaceae</taxon>
        <taxon>Rhizosphaericola</taxon>
    </lineage>
</organism>
<dbReference type="Pfam" id="PF10029">
    <property type="entry name" value="DUF2271"/>
    <property type="match status" value="1"/>
</dbReference>
<feature type="signal peptide" evidence="1">
    <location>
        <begin position="1"/>
        <end position="22"/>
    </location>
</feature>
<dbReference type="AlphaFoldDB" id="A0A5P2G471"/>
<feature type="chain" id="PRO_5024303768" evidence="1">
    <location>
        <begin position="23"/>
        <end position="161"/>
    </location>
</feature>
<dbReference type="RefSeq" id="WP_131331290.1">
    <property type="nucleotide sequence ID" value="NZ_CP044016.1"/>
</dbReference>